<dbReference type="PANTHER" id="PTHR43316">
    <property type="entry name" value="HYDROLASE, HALOACID DELAHOGENASE-RELATED"/>
    <property type="match status" value="1"/>
</dbReference>
<dbReference type="InterPro" id="IPR051540">
    <property type="entry name" value="S-2-haloacid_dehalogenase"/>
</dbReference>
<evidence type="ECO:0000313" key="2">
    <source>
        <dbReference type="EMBL" id="EPE32811.1"/>
    </source>
</evidence>
<sequence>MAAPITTDFSKVKALYFDIYATLIDWEPSMLTALSSLIQSLPESDPRRADTLANQQALLRAYASNEKAVEHEFPTMPYPKILETVYGRLASQFAVDFEEKDAVAFGYSIGAWAAFPDSVAGMQTLSKYYKLFALSNVDNESFGRTLAGPLKGVKFDGIYTAQDIGSYKPDPKNYKYCLEHIKTDFGIEAEEALIVCQSLDIDHVGTKALNLQPGIWIARNRGVTAMGGNYEELLAAGKIKLGATFDSLGELAAAVEQSLEKP</sequence>
<name>S3DLB7_GLAL2</name>
<dbReference type="AlphaFoldDB" id="S3DLB7"/>
<dbReference type="InterPro" id="IPR023214">
    <property type="entry name" value="HAD_sf"/>
</dbReference>
<dbReference type="Gene3D" id="3.40.50.1000">
    <property type="entry name" value="HAD superfamily/HAD-like"/>
    <property type="match status" value="1"/>
</dbReference>
<dbReference type="Proteomes" id="UP000016922">
    <property type="component" value="Unassembled WGS sequence"/>
</dbReference>
<keyword evidence="3" id="KW-1185">Reference proteome</keyword>
<dbReference type="GO" id="GO:0016787">
    <property type="term" value="F:hydrolase activity"/>
    <property type="evidence" value="ECO:0007669"/>
    <property type="project" value="UniProtKB-KW"/>
</dbReference>
<dbReference type="eggNOG" id="ENOG502SJ1V">
    <property type="taxonomic scope" value="Eukaryota"/>
</dbReference>
<dbReference type="Gene3D" id="1.10.150.750">
    <property type="match status" value="1"/>
</dbReference>
<accession>S3DLB7</accession>
<dbReference type="HOGENOM" id="CLU_045011_3_2_1"/>
<dbReference type="InterPro" id="IPR036412">
    <property type="entry name" value="HAD-like_sf"/>
</dbReference>
<organism evidence="2 3">
    <name type="scientific">Glarea lozoyensis (strain ATCC 20868 / MF5171)</name>
    <dbReference type="NCBI Taxonomy" id="1116229"/>
    <lineage>
        <taxon>Eukaryota</taxon>
        <taxon>Fungi</taxon>
        <taxon>Dikarya</taxon>
        <taxon>Ascomycota</taxon>
        <taxon>Pezizomycotina</taxon>
        <taxon>Leotiomycetes</taxon>
        <taxon>Helotiales</taxon>
        <taxon>Helotiaceae</taxon>
        <taxon>Glarea</taxon>
    </lineage>
</organism>
<dbReference type="GeneID" id="19464877"/>
<dbReference type="EMBL" id="KE145358">
    <property type="protein sequence ID" value="EPE32811.1"/>
    <property type="molecule type" value="Genomic_DNA"/>
</dbReference>
<protein>
    <submittedName>
        <fullName evidence="2">HAD-like protein</fullName>
    </submittedName>
</protein>
<dbReference type="OrthoDB" id="444127at2759"/>
<evidence type="ECO:0000256" key="1">
    <source>
        <dbReference type="ARBA" id="ARBA00022801"/>
    </source>
</evidence>
<dbReference type="Pfam" id="PF00702">
    <property type="entry name" value="Hydrolase"/>
    <property type="match status" value="1"/>
</dbReference>
<dbReference type="KEGG" id="glz:GLAREA_05823"/>
<reference evidence="2 3" key="1">
    <citation type="journal article" date="2013" name="BMC Genomics">
        <title>Genomics-driven discovery of the pneumocandin biosynthetic gene cluster in the fungus Glarea lozoyensis.</title>
        <authorList>
            <person name="Chen L."/>
            <person name="Yue Q."/>
            <person name="Zhang X."/>
            <person name="Xiang M."/>
            <person name="Wang C."/>
            <person name="Li S."/>
            <person name="Che Y."/>
            <person name="Ortiz-Lopez F.J."/>
            <person name="Bills G.F."/>
            <person name="Liu X."/>
            <person name="An Z."/>
        </authorList>
    </citation>
    <scope>NUCLEOTIDE SEQUENCE [LARGE SCALE GENOMIC DNA]</scope>
    <source>
        <strain evidence="3">ATCC 20868 / MF5171</strain>
    </source>
</reference>
<dbReference type="OMA" id="SVWICRG"/>
<dbReference type="RefSeq" id="XP_008079428.1">
    <property type="nucleotide sequence ID" value="XM_008081237.1"/>
</dbReference>
<evidence type="ECO:0000313" key="3">
    <source>
        <dbReference type="Proteomes" id="UP000016922"/>
    </source>
</evidence>
<gene>
    <name evidence="2" type="ORF">GLAREA_05823</name>
</gene>
<dbReference type="PANTHER" id="PTHR43316:SF9">
    <property type="entry name" value="ACID DEHALOGENASE, PUTATIVE (AFU_ORTHOLOGUE AFUA_6G14460)-RELATED"/>
    <property type="match status" value="1"/>
</dbReference>
<proteinExistence type="predicted"/>
<dbReference type="SUPFAM" id="SSF56784">
    <property type="entry name" value="HAD-like"/>
    <property type="match status" value="1"/>
</dbReference>
<keyword evidence="1" id="KW-0378">Hydrolase</keyword>